<dbReference type="EMBL" id="CP060822">
    <property type="protein sequence ID" value="QNP28513.1"/>
    <property type="molecule type" value="Genomic_DNA"/>
</dbReference>
<evidence type="ECO:0000313" key="1">
    <source>
        <dbReference type="EMBL" id="QNP28513.1"/>
    </source>
</evidence>
<dbReference type="Proteomes" id="UP000516013">
    <property type="component" value="Chromosome"/>
</dbReference>
<protein>
    <submittedName>
        <fullName evidence="1">Uncharacterized protein</fullName>
    </submittedName>
</protein>
<accession>A0A7H0EXJ7</accession>
<name>A0A7H0EXJ7_9CYAN</name>
<sequence length="108" mass="12761">MVDFCGSYFSSRIKYLIYYGFINTKEKVESMTAKDLFNNHEDITDPRHKKNHQFTISAKAESGELYTDLDHDQWKASMEAMYQHKNTKIVFEMSEKSMTATIQGSWEW</sequence>
<organism evidence="1 2">
    <name type="scientific">Cylindrospermopsis curvispora GIHE-G1</name>
    <dbReference type="NCBI Taxonomy" id="2666332"/>
    <lineage>
        <taxon>Bacteria</taxon>
        <taxon>Bacillati</taxon>
        <taxon>Cyanobacteriota</taxon>
        <taxon>Cyanophyceae</taxon>
        <taxon>Nostocales</taxon>
        <taxon>Aphanizomenonaceae</taxon>
        <taxon>Cylindrospermopsis</taxon>
    </lineage>
</organism>
<dbReference type="AlphaFoldDB" id="A0A7H0EXJ7"/>
<evidence type="ECO:0000313" key="2">
    <source>
        <dbReference type="Proteomes" id="UP000516013"/>
    </source>
</evidence>
<reference evidence="1 2" key="1">
    <citation type="submission" date="2020-08" db="EMBL/GenBank/DDBJ databases">
        <title>Complete genome sequence of Raphidiopsis curvispora isolated from drinking water reservoir in South Korea.</title>
        <authorList>
            <person name="Jeong J."/>
        </authorList>
    </citation>
    <scope>NUCLEOTIDE SEQUENCE [LARGE SCALE GENOMIC DNA]</scope>
    <source>
        <strain evidence="1 2">GIHE-G1</strain>
    </source>
</reference>
<dbReference type="KEGG" id="ccur:IAR63_11375"/>
<proteinExistence type="predicted"/>
<gene>
    <name evidence="1" type="ORF">IAR63_11375</name>
</gene>
<keyword evidence="2" id="KW-1185">Reference proteome</keyword>